<dbReference type="KEGG" id="bon:A361_28880"/>
<dbReference type="Proteomes" id="UP000077856">
    <property type="component" value="Plasmid pBO1"/>
</dbReference>
<dbReference type="EMBL" id="CP015507">
    <property type="protein sequence ID" value="AND43178.1"/>
    <property type="molecule type" value="Genomic_DNA"/>
</dbReference>
<sequence>MKKTVAIFGGSQEATYKRIGQKNNVNIIFHSGKTRNGGNKKEFKTLVKKADCVVVLLGAVGHVSMDIVKEVCKDLGKDVLYHNGFGASGAIQRCVEHLNTAA</sequence>
<keyword evidence="2" id="KW-0614">Plasmid</keyword>
<dbReference type="RefSeq" id="WP_019379899.1">
    <property type="nucleotide sequence ID" value="NZ_CP015507.1"/>
</dbReference>
<evidence type="ECO:0008006" key="4">
    <source>
        <dbReference type="Google" id="ProtNLM"/>
    </source>
</evidence>
<dbReference type="eggNOG" id="ENOG5033KVR">
    <property type="taxonomic scope" value="Bacteria"/>
</dbReference>
<protein>
    <recommendedName>
        <fullName evidence="4">DUF2325 domain-containing protein</fullName>
    </recommendedName>
</protein>
<organism evidence="2 3">
    <name type="scientific">Cytobacillus oceanisediminis 2691</name>
    <dbReference type="NCBI Taxonomy" id="1196031"/>
    <lineage>
        <taxon>Bacteria</taxon>
        <taxon>Bacillati</taxon>
        <taxon>Bacillota</taxon>
        <taxon>Bacilli</taxon>
        <taxon>Bacillales</taxon>
        <taxon>Bacillaceae</taxon>
        <taxon>Cytobacillus</taxon>
    </lineage>
</organism>
<proteinExistence type="inferred from homology"/>
<dbReference type="Pfam" id="PF10087">
    <property type="entry name" value="DUF2325"/>
    <property type="match status" value="1"/>
</dbReference>
<evidence type="ECO:0000313" key="3">
    <source>
        <dbReference type="Proteomes" id="UP000077856"/>
    </source>
</evidence>
<accession>A0A160MJV1</accession>
<geneLocation type="plasmid" evidence="3">
    <name>pbo1</name>
</geneLocation>
<reference evidence="2 3" key="1">
    <citation type="submission" date="2016-04" db="EMBL/GenBank/DDBJ databases">
        <title>Complete genome sequence of Bacillus oceanisediminis strain 2691.</title>
        <authorList>
            <person name="Jeong H."/>
            <person name="Kim H.J."/>
            <person name="Lee D.-W."/>
        </authorList>
    </citation>
    <scope>NUCLEOTIDE SEQUENCE [LARGE SCALE GENOMIC DNA]</scope>
    <source>
        <strain evidence="2 3">2691</strain>
        <plasmid evidence="3">pbo1</plasmid>
    </source>
</reference>
<name>A0A160MJV1_9BACI</name>
<comment type="similarity">
    <text evidence="1">Belongs to the UPF0751 family.</text>
</comment>
<dbReference type="InterPro" id="IPR016772">
    <property type="entry name" value="UCP020408"/>
</dbReference>
<evidence type="ECO:0000256" key="1">
    <source>
        <dbReference type="ARBA" id="ARBA00007189"/>
    </source>
</evidence>
<evidence type="ECO:0000313" key="2">
    <source>
        <dbReference type="EMBL" id="AND43178.1"/>
    </source>
</evidence>
<dbReference type="AlphaFoldDB" id="A0A160MJV1"/>
<gene>
    <name evidence="2" type="ORF">A361_28880</name>
</gene>